<feature type="compositionally biased region" description="Basic residues" evidence="4">
    <location>
        <begin position="220"/>
        <end position="229"/>
    </location>
</feature>
<dbReference type="PANTHER" id="PTHR12425">
    <property type="entry name" value="SYNEMBRYN"/>
    <property type="match status" value="1"/>
</dbReference>
<evidence type="ECO:0000313" key="6">
    <source>
        <dbReference type="Proteomes" id="UP000054359"/>
    </source>
</evidence>
<dbReference type="SUPFAM" id="SSF48371">
    <property type="entry name" value="ARM repeat"/>
    <property type="match status" value="1"/>
</dbReference>
<comment type="similarity">
    <text evidence="1">Belongs to the synembryn family.</text>
</comment>
<proteinExistence type="inferred from homology"/>
<dbReference type="GO" id="GO:0005737">
    <property type="term" value="C:cytoplasm"/>
    <property type="evidence" value="ECO:0007669"/>
    <property type="project" value="TreeGrafter"/>
</dbReference>
<sequence>MDESLLKKLETCGDNEAIESLTEFNKTFAQTYSFSEVNISFKKRLVTVLFKQVSNCENGRVVCLETIRILSREKTQIEELFTKQAVGILVNLAGLIAEEEEILNQCTRVHDAKVIVEAQKCLCNLIYNSSFVQKTCCNNGCIEGIMLRLRTYKDPDLPHDVKFFDMRMLFLLTALCAEIRPKVRKQLHGLTYLMEVLDLILKNNVEQISQQTQNTENRRKFNKSSKRGRSNQNEVESCYAP</sequence>
<evidence type="ECO:0000256" key="1">
    <source>
        <dbReference type="ARBA" id="ARBA00009049"/>
    </source>
</evidence>
<dbReference type="GO" id="GO:0001965">
    <property type="term" value="F:G-protein alpha-subunit binding"/>
    <property type="evidence" value="ECO:0007669"/>
    <property type="project" value="TreeGrafter"/>
</dbReference>
<dbReference type="AlphaFoldDB" id="A0A087U8T7"/>
<dbReference type="PANTHER" id="PTHR12425:SF5">
    <property type="entry name" value="SYNEMBRYN"/>
    <property type="match status" value="1"/>
</dbReference>
<dbReference type="InterPro" id="IPR011989">
    <property type="entry name" value="ARM-like"/>
</dbReference>
<evidence type="ECO:0000313" key="5">
    <source>
        <dbReference type="EMBL" id="KFM73776.1"/>
    </source>
</evidence>
<evidence type="ECO:0000256" key="4">
    <source>
        <dbReference type="SAM" id="MobiDB-lite"/>
    </source>
</evidence>
<name>A0A087U8T7_STEMI</name>
<gene>
    <name evidence="5" type="ORF">X975_17066</name>
</gene>
<reference evidence="5 6" key="1">
    <citation type="submission" date="2013-11" db="EMBL/GenBank/DDBJ databases">
        <title>Genome sequencing of Stegodyphus mimosarum.</title>
        <authorList>
            <person name="Bechsgaard J."/>
        </authorList>
    </citation>
    <scope>NUCLEOTIDE SEQUENCE [LARGE SCALE GENOMIC DNA]</scope>
</reference>
<keyword evidence="6" id="KW-1185">Reference proteome</keyword>
<dbReference type="STRING" id="407821.A0A087U8T7"/>
<evidence type="ECO:0000256" key="3">
    <source>
        <dbReference type="ARBA" id="ARBA00023186"/>
    </source>
</evidence>
<dbReference type="InterPro" id="IPR016024">
    <property type="entry name" value="ARM-type_fold"/>
</dbReference>
<dbReference type="OrthoDB" id="5585685at2759"/>
<keyword evidence="2" id="KW-0344">Guanine-nucleotide releasing factor</keyword>
<keyword evidence="3" id="KW-0143">Chaperone</keyword>
<dbReference type="GO" id="GO:0007186">
    <property type="term" value="P:G protein-coupled receptor signaling pathway"/>
    <property type="evidence" value="ECO:0007669"/>
    <property type="project" value="TreeGrafter"/>
</dbReference>
<dbReference type="InterPro" id="IPR019318">
    <property type="entry name" value="Gua_nucleotide_exch_fac_Ric8"/>
</dbReference>
<dbReference type="EMBL" id="KK118751">
    <property type="protein sequence ID" value="KFM73776.1"/>
    <property type="molecule type" value="Genomic_DNA"/>
</dbReference>
<dbReference type="GO" id="GO:0005085">
    <property type="term" value="F:guanyl-nucleotide exchange factor activity"/>
    <property type="evidence" value="ECO:0007669"/>
    <property type="project" value="UniProtKB-KW"/>
</dbReference>
<dbReference type="Gene3D" id="1.25.10.10">
    <property type="entry name" value="Leucine-rich Repeat Variant"/>
    <property type="match status" value="1"/>
</dbReference>
<dbReference type="Proteomes" id="UP000054359">
    <property type="component" value="Unassembled WGS sequence"/>
</dbReference>
<feature type="region of interest" description="Disordered" evidence="4">
    <location>
        <begin position="211"/>
        <end position="241"/>
    </location>
</feature>
<evidence type="ECO:0000256" key="2">
    <source>
        <dbReference type="ARBA" id="ARBA00022658"/>
    </source>
</evidence>
<organism evidence="5 6">
    <name type="scientific">Stegodyphus mimosarum</name>
    <name type="common">African social velvet spider</name>
    <dbReference type="NCBI Taxonomy" id="407821"/>
    <lineage>
        <taxon>Eukaryota</taxon>
        <taxon>Metazoa</taxon>
        <taxon>Ecdysozoa</taxon>
        <taxon>Arthropoda</taxon>
        <taxon>Chelicerata</taxon>
        <taxon>Arachnida</taxon>
        <taxon>Araneae</taxon>
        <taxon>Araneomorphae</taxon>
        <taxon>Entelegynae</taxon>
        <taxon>Eresoidea</taxon>
        <taxon>Eresidae</taxon>
        <taxon>Stegodyphus</taxon>
    </lineage>
</organism>
<feature type="non-terminal residue" evidence="5">
    <location>
        <position position="241"/>
    </location>
</feature>
<accession>A0A087U8T7</accession>
<dbReference type="Pfam" id="PF10165">
    <property type="entry name" value="Ric8"/>
    <property type="match status" value="1"/>
</dbReference>
<protein>
    <submittedName>
        <fullName evidence="5">Synembryn-A</fullName>
    </submittedName>
</protein>